<keyword evidence="5 7" id="KW-0067">ATP-binding</keyword>
<protein>
    <submittedName>
        <fullName evidence="7">Glutathione import ATP-binding protein GsiA</fullName>
        <ecNumber evidence="7">3.6.3.-</ecNumber>
    </submittedName>
</protein>
<comment type="subcellular location">
    <subcellularLocation>
        <location evidence="1">Cell inner membrane</location>
        <topology evidence="1">Peripheral membrane protein</topology>
    </subcellularLocation>
</comment>
<dbReference type="InterPro" id="IPR050319">
    <property type="entry name" value="ABC_transp_ATP-bind"/>
</dbReference>
<evidence type="ECO:0000256" key="1">
    <source>
        <dbReference type="ARBA" id="ARBA00004417"/>
    </source>
</evidence>
<keyword evidence="7" id="KW-0378">Hydrolase</keyword>
<dbReference type="GO" id="GO:0055085">
    <property type="term" value="P:transmembrane transport"/>
    <property type="evidence" value="ECO:0007669"/>
    <property type="project" value="UniProtKB-ARBA"/>
</dbReference>
<evidence type="ECO:0000256" key="5">
    <source>
        <dbReference type="ARBA" id="ARBA00022840"/>
    </source>
</evidence>
<evidence type="ECO:0000313" key="8">
    <source>
        <dbReference type="Proteomes" id="UP000048926"/>
    </source>
</evidence>
<dbReference type="InterPro" id="IPR003439">
    <property type="entry name" value="ABC_transporter-like_ATP-bd"/>
</dbReference>
<dbReference type="InterPro" id="IPR013563">
    <property type="entry name" value="Oligopep_ABC_C"/>
</dbReference>
<dbReference type="InterPro" id="IPR017871">
    <property type="entry name" value="ABC_transporter-like_CS"/>
</dbReference>
<dbReference type="GO" id="GO:0015833">
    <property type="term" value="P:peptide transport"/>
    <property type="evidence" value="ECO:0007669"/>
    <property type="project" value="InterPro"/>
</dbReference>
<dbReference type="SMART" id="SM00382">
    <property type="entry name" value="AAA"/>
    <property type="match status" value="2"/>
</dbReference>
<gene>
    <name evidence="7" type="primary">gsiA_5</name>
    <name evidence="7" type="ORF">LAL4801_02802</name>
</gene>
<dbReference type="STRING" id="187304.B0E33_09260"/>
<dbReference type="Gene3D" id="3.40.50.300">
    <property type="entry name" value="P-loop containing nucleotide triphosphate hydrolases"/>
    <property type="match status" value="2"/>
</dbReference>
<dbReference type="AlphaFoldDB" id="A0A0M6Y4T1"/>
<dbReference type="PROSITE" id="PS50893">
    <property type="entry name" value="ABC_TRANSPORTER_2"/>
    <property type="match status" value="2"/>
</dbReference>
<evidence type="ECO:0000256" key="3">
    <source>
        <dbReference type="ARBA" id="ARBA00022448"/>
    </source>
</evidence>
<dbReference type="NCBIfam" id="NF008453">
    <property type="entry name" value="PRK11308.1"/>
    <property type="match status" value="2"/>
</dbReference>
<keyword evidence="8" id="KW-1185">Reference proteome</keyword>
<keyword evidence="3" id="KW-0813">Transport</keyword>
<dbReference type="GO" id="GO:0016887">
    <property type="term" value="F:ATP hydrolysis activity"/>
    <property type="evidence" value="ECO:0007669"/>
    <property type="project" value="InterPro"/>
</dbReference>
<evidence type="ECO:0000259" key="6">
    <source>
        <dbReference type="PROSITE" id="PS50893"/>
    </source>
</evidence>
<dbReference type="InterPro" id="IPR027417">
    <property type="entry name" value="P-loop_NTPase"/>
</dbReference>
<dbReference type="GO" id="GO:0005524">
    <property type="term" value="F:ATP binding"/>
    <property type="evidence" value="ECO:0007669"/>
    <property type="project" value="UniProtKB-KW"/>
</dbReference>
<dbReference type="PANTHER" id="PTHR43776:SF7">
    <property type="entry name" value="D,D-DIPEPTIDE TRANSPORT ATP-BINDING PROTEIN DDPF-RELATED"/>
    <property type="match status" value="1"/>
</dbReference>
<dbReference type="FunFam" id="3.40.50.300:FF:000016">
    <property type="entry name" value="Oligopeptide ABC transporter ATP-binding component"/>
    <property type="match status" value="2"/>
</dbReference>
<organism evidence="7 8">
    <name type="scientific">Roseibium aggregatum</name>
    <dbReference type="NCBI Taxonomy" id="187304"/>
    <lineage>
        <taxon>Bacteria</taxon>
        <taxon>Pseudomonadati</taxon>
        <taxon>Pseudomonadota</taxon>
        <taxon>Alphaproteobacteria</taxon>
        <taxon>Hyphomicrobiales</taxon>
        <taxon>Stappiaceae</taxon>
        <taxon>Roseibium</taxon>
    </lineage>
</organism>
<dbReference type="EC" id="3.6.3.-" evidence="7"/>
<feature type="domain" description="ABC transporter" evidence="6">
    <location>
        <begin position="21"/>
        <end position="272"/>
    </location>
</feature>
<comment type="similarity">
    <text evidence="2">Belongs to the ABC transporter superfamily.</text>
</comment>
<dbReference type="Pfam" id="PF00005">
    <property type="entry name" value="ABC_tran"/>
    <property type="match status" value="2"/>
</dbReference>
<dbReference type="NCBIfam" id="NF007739">
    <property type="entry name" value="PRK10419.1"/>
    <property type="match status" value="2"/>
</dbReference>
<dbReference type="GO" id="GO:0005886">
    <property type="term" value="C:plasma membrane"/>
    <property type="evidence" value="ECO:0007669"/>
    <property type="project" value="UniProtKB-SubCell"/>
</dbReference>
<evidence type="ECO:0000256" key="2">
    <source>
        <dbReference type="ARBA" id="ARBA00005417"/>
    </source>
</evidence>
<dbReference type="PANTHER" id="PTHR43776">
    <property type="entry name" value="TRANSPORT ATP-BINDING PROTEIN"/>
    <property type="match status" value="1"/>
</dbReference>
<dbReference type="PROSITE" id="PS00211">
    <property type="entry name" value="ABC_TRANSPORTER_1"/>
    <property type="match status" value="2"/>
</dbReference>
<feature type="domain" description="ABC transporter" evidence="6">
    <location>
        <begin position="302"/>
        <end position="541"/>
    </location>
</feature>
<dbReference type="EMBL" id="CXST01000002">
    <property type="protein sequence ID" value="CTQ44359.1"/>
    <property type="molecule type" value="Genomic_DNA"/>
</dbReference>
<dbReference type="Pfam" id="PF08352">
    <property type="entry name" value="oligo_HPY"/>
    <property type="match status" value="2"/>
</dbReference>
<evidence type="ECO:0000256" key="4">
    <source>
        <dbReference type="ARBA" id="ARBA00022741"/>
    </source>
</evidence>
<dbReference type="CDD" id="cd03257">
    <property type="entry name" value="ABC_NikE_OppD_transporters"/>
    <property type="match status" value="2"/>
</dbReference>
<proteinExistence type="inferred from homology"/>
<dbReference type="InterPro" id="IPR003593">
    <property type="entry name" value="AAA+_ATPase"/>
</dbReference>
<sequence>MRSTRVKVWGEEHKMTKETLLSVEDLSVAFSQGGSKNLAVDRITFDIKKGETVALVGESGSGKSVTAQSVLRLLPYPAASHPSGRILMNGQDLLAVEEAELRKVRGNGISMIFQEPMTSLNPLHSVEKQVSEILKIHRGMSDTKARERVLELLNQVGIRDPEKRLNSYPHQLSGGQRQRVMIAMSLANEPDLLIADEPTTALDVTVQAQILELLKDLQRRHGMAMLFITHDLGIVRKFADRVCVMTKGKIVEQGPVADIFDRPQHAYTKHLLTAEPKGEPPATDKSKPIVVQADDLKVWFPVKRGFLRKTVDHIKAVDGIDVEVRQGQTLGIVGESGSGKTTLGLAILRMISSTGRIAFNGAEIQKNSWKEMRPLRRDMQIVFQDPFGALSPRMSVAEIVGEGLQVHFPGISADERDRKVAKALEEVGLDASTRHRYPHEFSGGQRQRISIARAMVLEPKFVMLDEPTSALDMSVQAQVVDLLRDLQKAHGLAYLFISHDLKVVRALANEVIVMRQGKVVEQGASEQIFDAPRTDYTKALMAAAFRLEAAPEGVVSA</sequence>
<name>A0A0M6Y4T1_9HYPH</name>
<evidence type="ECO:0000313" key="7">
    <source>
        <dbReference type="EMBL" id="CTQ44359.1"/>
    </source>
</evidence>
<dbReference type="Proteomes" id="UP000048926">
    <property type="component" value="Unassembled WGS sequence"/>
</dbReference>
<keyword evidence="4" id="KW-0547">Nucleotide-binding</keyword>
<dbReference type="SUPFAM" id="SSF52540">
    <property type="entry name" value="P-loop containing nucleoside triphosphate hydrolases"/>
    <property type="match status" value="2"/>
</dbReference>
<accession>A0A0M6Y4T1</accession>
<reference evidence="8" key="1">
    <citation type="submission" date="2015-07" db="EMBL/GenBank/DDBJ databases">
        <authorList>
            <person name="Rodrigo-Torres Lidia"/>
            <person name="Arahal R.David."/>
        </authorList>
    </citation>
    <scope>NUCLEOTIDE SEQUENCE [LARGE SCALE GENOMIC DNA]</scope>
    <source>
        <strain evidence="8">CECT 4801</strain>
    </source>
</reference>